<dbReference type="RefSeq" id="WP_108903241.1">
    <property type="nucleotide sequence ID" value="NZ_CP029187.1"/>
</dbReference>
<accession>A0A2S1SGF6</accession>
<sequence length="160" mass="17375">MKLFNQFALMGLLLLSGISFAQTGVTVTYYDGNTQVFNVTEAGKLYFETDNLYIKLNGTTAPTTIPVNIIRKIIFSDAALGTTTLSENKNNLALYPNPGADVISISSDSGEDLKTNIYSTTGQLLLKGIYKSGQDINVYALPAGLYLVQVNDVTIKFSKK</sequence>
<dbReference type="Proteomes" id="UP000244937">
    <property type="component" value="Chromosome"/>
</dbReference>
<feature type="chain" id="PRO_5015409804" description="Secretion system C-terminal sorting domain-containing protein" evidence="2">
    <location>
        <begin position="22"/>
        <end position="160"/>
    </location>
</feature>
<keyword evidence="1 2" id="KW-0732">Signal</keyword>
<reference evidence="4 5" key="1">
    <citation type="submission" date="2018-05" db="EMBL/GenBank/DDBJ databases">
        <title>Genome sequencing of Flavobacterium sp. HYN0049.</title>
        <authorList>
            <person name="Yi H."/>
            <person name="Baek C."/>
        </authorList>
    </citation>
    <scope>NUCLEOTIDE SEQUENCE [LARGE SCALE GENOMIC DNA]</scope>
    <source>
        <strain evidence="4 5">HYN0049</strain>
    </source>
</reference>
<dbReference type="EMBL" id="CP029187">
    <property type="protein sequence ID" value="AWI25451.1"/>
    <property type="molecule type" value="Genomic_DNA"/>
</dbReference>
<dbReference type="InterPro" id="IPR026444">
    <property type="entry name" value="Secre_tail"/>
</dbReference>
<protein>
    <recommendedName>
        <fullName evidence="3">Secretion system C-terminal sorting domain-containing protein</fullName>
    </recommendedName>
</protein>
<evidence type="ECO:0000313" key="4">
    <source>
        <dbReference type="EMBL" id="AWI25451.1"/>
    </source>
</evidence>
<evidence type="ECO:0000256" key="2">
    <source>
        <dbReference type="SAM" id="SignalP"/>
    </source>
</evidence>
<dbReference type="NCBIfam" id="TIGR04183">
    <property type="entry name" value="Por_Secre_tail"/>
    <property type="match status" value="1"/>
</dbReference>
<evidence type="ECO:0000259" key="3">
    <source>
        <dbReference type="Pfam" id="PF18962"/>
    </source>
</evidence>
<gene>
    <name evidence="4" type="ORF">HYN49_05805</name>
</gene>
<feature type="domain" description="Secretion system C-terminal sorting" evidence="3">
    <location>
        <begin position="94"/>
        <end position="160"/>
    </location>
</feature>
<evidence type="ECO:0000256" key="1">
    <source>
        <dbReference type="ARBA" id="ARBA00022729"/>
    </source>
</evidence>
<dbReference type="KEGG" id="fpal:HYN49_05805"/>
<dbReference type="Pfam" id="PF18962">
    <property type="entry name" value="Por_Secre_tail"/>
    <property type="match status" value="1"/>
</dbReference>
<dbReference type="AlphaFoldDB" id="A0A2S1SGF6"/>
<organism evidence="4 5">
    <name type="scientific">Flavobacterium pallidum</name>
    <dbReference type="NCBI Taxonomy" id="2172098"/>
    <lineage>
        <taxon>Bacteria</taxon>
        <taxon>Pseudomonadati</taxon>
        <taxon>Bacteroidota</taxon>
        <taxon>Flavobacteriia</taxon>
        <taxon>Flavobacteriales</taxon>
        <taxon>Flavobacteriaceae</taxon>
        <taxon>Flavobacterium</taxon>
    </lineage>
</organism>
<proteinExistence type="predicted"/>
<dbReference type="OrthoDB" id="1467680at2"/>
<keyword evidence="5" id="KW-1185">Reference proteome</keyword>
<evidence type="ECO:0000313" key="5">
    <source>
        <dbReference type="Proteomes" id="UP000244937"/>
    </source>
</evidence>
<name>A0A2S1SGF6_9FLAO</name>
<feature type="signal peptide" evidence="2">
    <location>
        <begin position="1"/>
        <end position="21"/>
    </location>
</feature>